<evidence type="ECO:0000256" key="5">
    <source>
        <dbReference type="SAM" id="MobiDB-lite"/>
    </source>
</evidence>
<dbReference type="Gene3D" id="2.60.120.40">
    <property type="match status" value="1"/>
</dbReference>
<dbReference type="OrthoDB" id="6072476at2759"/>
<gene>
    <name evidence="8" type="ORF">IRJ41_009990</name>
</gene>
<dbReference type="GO" id="GO:0005164">
    <property type="term" value="F:tumor necrosis factor receptor binding"/>
    <property type="evidence" value="ECO:0007669"/>
    <property type="project" value="InterPro"/>
</dbReference>
<dbReference type="SMART" id="SM00207">
    <property type="entry name" value="TNF"/>
    <property type="match status" value="1"/>
</dbReference>
<dbReference type="Pfam" id="PF00229">
    <property type="entry name" value="TNF"/>
    <property type="match status" value="1"/>
</dbReference>
<evidence type="ECO:0000256" key="4">
    <source>
        <dbReference type="ARBA" id="ARBA00023136"/>
    </source>
</evidence>
<reference evidence="8" key="1">
    <citation type="submission" date="2021-02" db="EMBL/GenBank/DDBJ databases">
        <title>Comparative genomics reveals that relaxation of natural selection precedes convergent phenotypic evolution of cavefish.</title>
        <authorList>
            <person name="Peng Z."/>
        </authorList>
    </citation>
    <scope>NUCLEOTIDE SEQUENCE</scope>
    <source>
        <tissue evidence="8">Muscle</tissue>
    </source>
</reference>
<feature type="domain" description="THD" evidence="7">
    <location>
        <begin position="102"/>
        <end position="236"/>
    </location>
</feature>
<evidence type="ECO:0000256" key="6">
    <source>
        <dbReference type="SAM" id="Phobius"/>
    </source>
</evidence>
<dbReference type="GO" id="GO:0005125">
    <property type="term" value="F:cytokine activity"/>
    <property type="evidence" value="ECO:0007669"/>
    <property type="project" value="UniProtKB-KW"/>
</dbReference>
<evidence type="ECO:0000256" key="3">
    <source>
        <dbReference type="ARBA" id="ARBA00022514"/>
    </source>
</evidence>
<dbReference type="InterPro" id="IPR008983">
    <property type="entry name" value="Tumour_necrosis_fac-like_dom"/>
</dbReference>
<keyword evidence="6" id="KW-1133">Transmembrane helix</keyword>
<dbReference type="PANTHER" id="PTHR11471:SF34">
    <property type="entry name" value="TUMOR NECROSIS FACTOR LIGAND SUPERFAMILY MEMBER 14"/>
    <property type="match status" value="1"/>
</dbReference>
<keyword evidence="4 6" id="KW-0472">Membrane</keyword>
<keyword evidence="3" id="KW-0202">Cytokine</keyword>
<feature type="transmembrane region" description="Helical" evidence="6">
    <location>
        <begin position="39"/>
        <end position="62"/>
    </location>
</feature>
<evidence type="ECO:0000256" key="2">
    <source>
        <dbReference type="ARBA" id="ARBA00008670"/>
    </source>
</evidence>
<comment type="caution">
    <text evidence="8">The sequence shown here is derived from an EMBL/GenBank/DDBJ whole genome shotgun (WGS) entry which is preliminary data.</text>
</comment>
<dbReference type="SUPFAM" id="SSF49842">
    <property type="entry name" value="TNF-like"/>
    <property type="match status" value="1"/>
</dbReference>
<dbReference type="GO" id="GO:0005615">
    <property type="term" value="C:extracellular space"/>
    <property type="evidence" value="ECO:0007669"/>
    <property type="project" value="UniProtKB-KW"/>
</dbReference>
<dbReference type="GO" id="GO:0006955">
    <property type="term" value="P:immune response"/>
    <property type="evidence" value="ECO:0007669"/>
    <property type="project" value="InterPro"/>
</dbReference>
<dbReference type="PROSITE" id="PS50049">
    <property type="entry name" value="THD_2"/>
    <property type="match status" value="1"/>
</dbReference>
<dbReference type="PANTHER" id="PTHR11471">
    <property type="entry name" value="TUMOR NECROSIS FACTOR FAMILY MEMBER"/>
    <property type="match status" value="1"/>
</dbReference>
<accession>A0A9W7TVR8</accession>
<protein>
    <recommendedName>
        <fullName evidence="7">THD domain-containing protein</fullName>
    </recommendedName>
</protein>
<dbReference type="InterPro" id="IPR006053">
    <property type="entry name" value="TNF"/>
</dbReference>
<proteinExistence type="inferred from homology"/>
<evidence type="ECO:0000313" key="8">
    <source>
        <dbReference type="EMBL" id="KAI7803676.1"/>
    </source>
</evidence>
<evidence type="ECO:0000256" key="1">
    <source>
        <dbReference type="ARBA" id="ARBA00004370"/>
    </source>
</evidence>
<evidence type="ECO:0000313" key="9">
    <source>
        <dbReference type="Proteomes" id="UP001059041"/>
    </source>
</evidence>
<organism evidence="8 9">
    <name type="scientific">Triplophysa rosa</name>
    <name type="common">Cave loach</name>
    <dbReference type="NCBI Taxonomy" id="992332"/>
    <lineage>
        <taxon>Eukaryota</taxon>
        <taxon>Metazoa</taxon>
        <taxon>Chordata</taxon>
        <taxon>Craniata</taxon>
        <taxon>Vertebrata</taxon>
        <taxon>Euteleostomi</taxon>
        <taxon>Actinopterygii</taxon>
        <taxon>Neopterygii</taxon>
        <taxon>Teleostei</taxon>
        <taxon>Ostariophysi</taxon>
        <taxon>Cypriniformes</taxon>
        <taxon>Nemacheilidae</taxon>
        <taxon>Triplophysa</taxon>
    </lineage>
</organism>
<name>A0A9W7TVR8_TRIRA</name>
<dbReference type="Proteomes" id="UP001059041">
    <property type="component" value="Linkage Group LG11"/>
</dbReference>
<evidence type="ECO:0000259" key="7">
    <source>
        <dbReference type="PROSITE" id="PS50049"/>
    </source>
</evidence>
<feature type="region of interest" description="Disordered" evidence="5">
    <location>
        <begin position="69"/>
        <end position="104"/>
    </location>
</feature>
<keyword evidence="9" id="KW-1185">Reference proteome</keyword>
<dbReference type="EMBL" id="JAFHDT010000011">
    <property type="protein sequence ID" value="KAI7803676.1"/>
    <property type="molecule type" value="Genomic_DNA"/>
</dbReference>
<comment type="similarity">
    <text evidence="2">Belongs to the tumor necrosis factor family.</text>
</comment>
<feature type="compositionally biased region" description="Polar residues" evidence="5">
    <location>
        <begin position="69"/>
        <end position="79"/>
    </location>
</feature>
<dbReference type="AlphaFoldDB" id="A0A9W7TVR8"/>
<dbReference type="InterPro" id="IPR006052">
    <property type="entry name" value="TNF_dom"/>
</dbReference>
<dbReference type="PRINTS" id="PR01234">
    <property type="entry name" value="TNECROSISFCT"/>
</dbReference>
<keyword evidence="6" id="KW-0812">Transmembrane</keyword>
<dbReference type="GO" id="GO:0016020">
    <property type="term" value="C:membrane"/>
    <property type="evidence" value="ECO:0007669"/>
    <property type="project" value="UniProtKB-SubCell"/>
</dbReference>
<comment type="subcellular location">
    <subcellularLocation>
        <location evidence="1">Membrane</location>
    </subcellularLocation>
</comment>
<sequence>MVHGGVNFPSVFVVDSNARPPPLPPKPGRRQRREVVQTLLVILVFVALFGMAVEACFIYYLYTSNGKPAPSSDPQTAMSKQDKEHKVPPKQKPSGAMNPSKPMAQLTTGHTGIGIMLWNISQESILYRIKHKEKEGKLIIQQDGYYSIYSKIHFEETSIFFTHSVARTSPRYAGGEMLLLQSSRLHPKPTRTGIQDNSYLSGVFNLFKGDAVFVRVKGCKPVFSNSAENYFGVYMV</sequence>